<evidence type="ECO:0000259" key="1">
    <source>
        <dbReference type="Pfam" id="PF04126"/>
    </source>
</evidence>
<accession>A0ABY3Z461</accession>
<dbReference type="InterPro" id="IPR029000">
    <property type="entry name" value="Cyclophilin-like_dom_sf"/>
</dbReference>
<evidence type="ECO:0000313" key="3">
    <source>
        <dbReference type="Proteomes" id="UP000829494"/>
    </source>
</evidence>
<protein>
    <recommendedName>
        <fullName evidence="1">Cyclophilin TM1367-like domain-containing protein</fullName>
    </recommendedName>
</protein>
<sequence length="88" mass="9546">MDIRIRLSWQAGQLTATLDETPSATALAAALPLVATARTWGEEVYFDHPYPRGRSPAWPPPATYSAASTATRALDTVRDGDPLRVEHA</sequence>
<proteinExistence type="predicted"/>
<keyword evidence="3" id="KW-1185">Reference proteome</keyword>
<dbReference type="SUPFAM" id="SSF50891">
    <property type="entry name" value="Cyclophilin-like"/>
    <property type="match status" value="1"/>
</dbReference>
<feature type="domain" description="Cyclophilin TM1367-like" evidence="1">
    <location>
        <begin position="4"/>
        <end position="50"/>
    </location>
</feature>
<gene>
    <name evidence="2" type="ORF">SRIMR7_19350</name>
</gene>
<evidence type="ECO:0000313" key="2">
    <source>
        <dbReference type="EMBL" id="UNZ04317.1"/>
    </source>
</evidence>
<dbReference type="EMBL" id="CP094298">
    <property type="protein sequence ID" value="UNZ04317.1"/>
    <property type="molecule type" value="Genomic_DNA"/>
</dbReference>
<dbReference type="Gene3D" id="2.40.100.20">
    <property type="match status" value="1"/>
</dbReference>
<name>A0ABY3Z461_STRRM</name>
<dbReference type="InterPro" id="IPR025658">
    <property type="entry name" value="Cyclophilin_TM1367"/>
</dbReference>
<reference evidence="2 3" key="1">
    <citation type="submission" date="2022-03" db="EMBL/GenBank/DDBJ databases">
        <title>Complete genome of Streptomyces rimosus ssp. rimosus R7 (=ATCC 10970).</title>
        <authorList>
            <person name="Beganovic S."/>
            <person name="Ruckert C."/>
            <person name="Busche T."/>
            <person name="Kalinowski J."/>
            <person name="Wittmann C."/>
        </authorList>
    </citation>
    <scope>NUCLEOTIDE SEQUENCE [LARGE SCALE GENOMIC DNA]</scope>
    <source>
        <strain evidence="2 3">R7</strain>
    </source>
</reference>
<organism evidence="2 3">
    <name type="scientific">Streptomyces rimosus subsp. rimosus</name>
    <dbReference type="NCBI Taxonomy" id="132474"/>
    <lineage>
        <taxon>Bacteria</taxon>
        <taxon>Bacillati</taxon>
        <taxon>Actinomycetota</taxon>
        <taxon>Actinomycetes</taxon>
        <taxon>Kitasatosporales</taxon>
        <taxon>Streptomycetaceae</taxon>
        <taxon>Streptomyces</taxon>
    </lineage>
</organism>
<dbReference type="Pfam" id="PF04126">
    <property type="entry name" value="Cyclophil_like"/>
    <property type="match status" value="1"/>
</dbReference>
<dbReference type="Proteomes" id="UP000829494">
    <property type="component" value="Chromosome"/>
</dbReference>